<dbReference type="GO" id="GO:0015087">
    <property type="term" value="F:cobalt ion transmembrane transporter activity"/>
    <property type="evidence" value="ECO:0007669"/>
    <property type="project" value="TreeGrafter"/>
</dbReference>
<sequence length="315" mass="35590">MQATENQPTRTSNLGNRLHTMAPLSWQETLQEEETILRLSKPEDEILQAVQRRFNLDELHLKDIRNPAHPPHFTRLGKDAIHIILRFPVDATDPDGETINTSVSLLADARMCVLIWPVERFHIIPREALAGLDVHECACKIIHILVDHLLHRVYQMREDMDDVEDACLADVGKADMALLLQMRKELSSLARIATSNGIAIEKLRQEPGFSGNLRLADAIEHMNRAAVMAESKAEQALNVMQAVQSLLSQRLNDVMKFLAVITVIMTPMGIIAGIFGMNFTHMDILSSPYGFQASIWAMLLLGVVLATYFKIRKWW</sequence>
<keyword evidence="3" id="KW-0813">Transport</keyword>
<keyword evidence="10" id="KW-1185">Reference proteome</keyword>
<dbReference type="AlphaFoldDB" id="A0A5R9GFD6"/>
<proteinExistence type="inferred from homology"/>
<protein>
    <recommendedName>
        <fullName evidence="11">Magnesium transporter CorA family protein</fullName>
    </recommendedName>
</protein>
<dbReference type="EMBL" id="VBRY01000013">
    <property type="protein sequence ID" value="TLS65711.1"/>
    <property type="molecule type" value="Genomic_DNA"/>
</dbReference>
<dbReference type="OrthoDB" id="5289604at2"/>
<evidence type="ECO:0000256" key="6">
    <source>
        <dbReference type="ARBA" id="ARBA00022989"/>
    </source>
</evidence>
<dbReference type="InterPro" id="IPR045861">
    <property type="entry name" value="CorA_cytoplasmic_dom"/>
</dbReference>
<evidence type="ECO:0000313" key="9">
    <source>
        <dbReference type="EMBL" id="TLS65711.1"/>
    </source>
</evidence>
<dbReference type="PANTHER" id="PTHR46494">
    <property type="entry name" value="CORA FAMILY METAL ION TRANSPORTER (EUROFUNG)"/>
    <property type="match status" value="1"/>
</dbReference>
<keyword evidence="5 8" id="KW-0812">Transmembrane</keyword>
<evidence type="ECO:0000256" key="4">
    <source>
        <dbReference type="ARBA" id="ARBA00022475"/>
    </source>
</evidence>
<evidence type="ECO:0000256" key="2">
    <source>
        <dbReference type="ARBA" id="ARBA00009765"/>
    </source>
</evidence>
<comment type="subcellular location">
    <subcellularLocation>
        <location evidence="1">Cell membrane</location>
        <topology evidence="1">Multi-pass membrane protein</topology>
    </subcellularLocation>
</comment>
<comment type="similarity">
    <text evidence="2">Belongs to the CorA metal ion transporter (MIT) (TC 1.A.35) family.</text>
</comment>
<organism evidence="9 10">
    <name type="scientific">Mariprofundus erugo</name>
    <dbReference type="NCBI Taxonomy" id="2528639"/>
    <lineage>
        <taxon>Bacteria</taxon>
        <taxon>Pseudomonadati</taxon>
        <taxon>Pseudomonadota</taxon>
        <taxon>Candidatius Mariprofundia</taxon>
        <taxon>Mariprofundales</taxon>
        <taxon>Mariprofundaceae</taxon>
        <taxon>Mariprofundus</taxon>
    </lineage>
</organism>
<dbReference type="GO" id="GO:0005886">
    <property type="term" value="C:plasma membrane"/>
    <property type="evidence" value="ECO:0007669"/>
    <property type="project" value="UniProtKB-SubCell"/>
</dbReference>
<keyword evidence="4" id="KW-1003">Cell membrane</keyword>
<dbReference type="PANTHER" id="PTHR46494:SF1">
    <property type="entry name" value="CORA FAMILY METAL ION TRANSPORTER (EUROFUNG)"/>
    <property type="match status" value="1"/>
</dbReference>
<gene>
    <name evidence="9" type="ORF">FEF65_12110</name>
</gene>
<keyword evidence="6 8" id="KW-1133">Transmembrane helix</keyword>
<evidence type="ECO:0000256" key="3">
    <source>
        <dbReference type="ARBA" id="ARBA00022448"/>
    </source>
</evidence>
<comment type="caution">
    <text evidence="9">The sequence shown here is derived from an EMBL/GenBank/DDBJ whole genome shotgun (WGS) entry which is preliminary data.</text>
</comment>
<dbReference type="GO" id="GO:0015095">
    <property type="term" value="F:magnesium ion transmembrane transporter activity"/>
    <property type="evidence" value="ECO:0007669"/>
    <property type="project" value="TreeGrafter"/>
</dbReference>
<dbReference type="InterPro" id="IPR045863">
    <property type="entry name" value="CorA_TM1_TM2"/>
</dbReference>
<feature type="transmembrane region" description="Helical" evidence="8">
    <location>
        <begin position="257"/>
        <end position="277"/>
    </location>
</feature>
<evidence type="ECO:0000256" key="1">
    <source>
        <dbReference type="ARBA" id="ARBA00004651"/>
    </source>
</evidence>
<dbReference type="GO" id="GO:0000287">
    <property type="term" value="F:magnesium ion binding"/>
    <property type="evidence" value="ECO:0007669"/>
    <property type="project" value="TreeGrafter"/>
</dbReference>
<dbReference type="Proteomes" id="UP000306585">
    <property type="component" value="Unassembled WGS sequence"/>
</dbReference>
<feature type="transmembrane region" description="Helical" evidence="8">
    <location>
        <begin position="289"/>
        <end position="309"/>
    </location>
</feature>
<dbReference type="SUPFAM" id="SSF144083">
    <property type="entry name" value="Magnesium transport protein CorA, transmembrane region"/>
    <property type="match status" value="1"/>
</dbReference>
<evidence type="ECO:0008006" key="11">
    <source>
        <dbReference type="Google" id="ProtNLM"/>
    </source>
</evidence>
<dbReference type="SUPFAM" id="SSF143865">
    <property type="entry name" value="CorA soluble domain-like"/>
    <property type="match status" value="1"/>
</dbReference>
<evidence type="ECO:0000313" key="10">
    <source>
        <dbReference type="Proteomes" id="UP000306585"/>
    </source>
</evidence>
<keyword evidence="7 8" id="KW-0472">Membrane</keyword>
<accession>A0A5R9GFD6</accession>
<evidence type="ECO:0000256" key="5">
    <source>
        <dbReference type="ARBA" id="ARBA00022692"/>
    </source>
</evidence>
<evidence type="ECO:0000256" key="7">
    <source>
        <dbReference type="ARBA" id="ARBA00023136"/>
    </source>
</evidence>
<dbReference type="RefSeq" id="WP_138240089.1">
    <property type="nucleotide sequence ID" value="NZ_VBRY01000013.1"/>
</dbReference>
<dbReference type="Gene3D" id="1.20.58.340">
    <property type="entry name" value="Magnesium transport protein CorA, transmembrane region"/>
    <property type="match status" value="2"/>
</dbReference>
<dbReference type="InterPro" id="IPR002523">
    <property type="entry name" value="MgTranspt_CorA/ZnTranspt_ZntB"/>
</dbReference>
<evidence type="ECO:0000256" key="8">
    <source>
        <dbReference type="SAM" id="Phobius"/>
    </source>
</evidence>
<dbReference type="Gene3D" id="3.30.460.20">
    <property type="entry name" value="CorA soluble domain-like"/>
    <property type="match status" value="1"/>
</dbReference>
<reference evidence="9 10" key="1">
    <citation type="journal article" date="2019" name="Appl. Environ. Microbiol.">
        <title>Environmental Evidence and Genomic Insight of Iron-oxidizing Bacteria Preference Towards More Corrosion Resistant Stainless Steel at Higher Salinities.</title>
        <authorList>
            <person name="Garrison C.E."/>
            <person name="Price K.A."/>
            <person name="Field E.K."/>
        </authorList>
    </citation>
    <scope>NUCLEOTIDE SEQUENCE [LARGE SCALE GENOMIC DNA]</scope>
    <source>
        <strain evidence="9 10">P3</strain>
    </source>
</reference>
<dbReference type="Pfam" id="PF01544">
    <property type="entry name" value="CorA"/>
    <property type="match status" value="1"/>
</dbReference>
<name>A0A5R9GFD6_9PROT</name>
<dbReference type="GO" id="GO:0050897">
    <property type="term" value="F:cobalt ion binding"/>
    <property type="evidence" value="ECO:0007669"/>
    <property type="project" value="TreeGrafter"/>
</dbReference>